<feature type="compositionally biased region" description="Polar residues" evidence="1">
    <location>
        <begin position="1"/>
        <end position="16"/>
    </location>
</feature>
<dbReference type="EMBL" id="QNUK01000121">
    <property type="protein sequence ID" value="KAF5901025.1"/>
    <property type="molecule type" value="Genomic_DNA"/>
</dbReference>
<dbReference type="Proteomes" id="UP000727407">
    <property type="component" value="Unassembled WGS sequence"/>
</dbReference>
<sequence length="64" mass="6653">TGCSPASAIASFSKQAPSLRHDEPLTDEDIITPRTPSPPNLPQSVSPLSYSPPSSPGLTEVLIP</sequence>
<keyword evidence="3" id="KW-1185">Reference proteome</keyword>
<accession>A0A8J4URM7</accession>
<evidence type="ECO:0000313" key="3">
    <source>
        <dbReference type="Proteomes" id="UP000727407"/>
    </source>
</evidence>
<gene>
    <name evidence="2" type="primary">trafd1</name>
    <name evidence="2" type="ORF">DAT39_009251</name>
</gene>
<feature type="non-terminal residue" evidence="2">
    <location>
        <position position="1"/>
    </location>
</feature>
<dbReference type="OrthoDB" id="422728at2759"/>
<dbReference type="AlphaFoldDB" id="A0A8J4URM7"/>
<comment type="caution">
    <text evidence="2">The sequence shown here is derived from an EMBL/GenBank/DDBJ whole genome shotgun (WGS) entry which is preliminary data.</text>
</comment>
<proteinExistence type="predicted"/>
<organism evidence="2 3">
    <name type="scientific">Clarias magur</name>
    <name type="common">Asian catfish</name>
    <name type="synonym">Macropteronotus magur</name>
    <dbReference type="NCBI Taxonomy" id="1594786"/>
    <lineage>
        <taxon>Eukaryota</taxon>
        <taxon>Metazoa</taxon>
        <taxon>Chordata</taxon>
        <taxon>Craniata</taxon>
        <taxon>Vertebrata</taxon>
        <taxon>Euteleostomi</taxon>
        <taxon>Actinopterygii</taxon>
        <taxon>Neopterygii</taxon>
        <taxon>Teleostei</taxon>
        <taxon>Ostariophysi</taxon>
        <taxon>Siluriformes</taxon>
        <taxon>Clariidae</taxon>
        <taxon>Clarias</taxon>
    </lineage>
</organism>
<feature type="region of interest" description="Disordered" evidence="1">
    <location>
        <begin position="1"/>
        <end position="64"/>
    </location>
</feature>
<reference evidence="2" key="1">
    <citation type="submission" date="2020-07" db="EMBL/GenBank/DDBJ databases">
        <title>Clarias magur genome sequencing, assembly and annotation.</title>
        <authorList>
            <person name="Kushwaha B."/>
            <person name="Kumar R."/>
            <person name="Das P."/>
            <person name="Joshi C.G."/>
            <person name="Kumar D."/>
            <person name="Nagpure N.S."/>
            <person name="Pandey M."/>
            <person name="Agarwal S."/>
            <person name="Srivastava S."/>
            <person name="Singh M."/>
            <person name="Sahoo L."/>
            <person name="Jayasankar P."/>
            <person name="Meher P.K."/>
            <person name="Koringa P.G."/>
            <person name="Iquebal M.A."/>
            <person name="Das S.P."/>
            <person name="Bit A."/>
            <person name="Patnaik S."/>
            <person name="Patel N."/>
            <person name="Shah T.M."/>
            <person name="Hinsu A."/>
            <person name="Jena J.K."/>
        </authorList>
    </citation>
    <scope>NUCLEOTIDE SEQUENCE</scope>
    <source>
        <strain evidence="2">CIFAMagur01</strain>
        <tissue evidence="2">Testis</tissue>
    </source>
</reference>
<protein>
    <submittedName>
        <fullName evidence="2">TRAF-type zinc finger domain-containing protein 1 isoform X1</fullName>
    </submittedName>
</protein>
<feature type="non-terminal residue" evidence="2">
    <location>
        <position position="64"/>
    </location>
</feature>
<evidence type="ECO:0000256" key="1">
    <source>
        <dbReference type="SAM" id="MobiDB-lite"/>
    </source>
</evidence>
<feature type="compositionally biased region" description="Low complexity" evidence="1">
    <location>
        <begin position="42"/>
        <end position="52"/>
    </location>
</feature>
<evidence type="ECO:0000313" key="2">
    <source>
        <dbReference type="EMBL" id="KAF5901025.1"/>
    </source>
</evidence>
<name>A0A8J4URM7_CLAMG</name>